<dbReference type="InterPro" id="IPR036188">
    <property type="entry name" value="FAD/NAD-bd_sf"/>
</dbReference>
<evidence type="ECO:0000256" key="2">
    <source>
        <dbReference type="ARBA" id="ARBA00022630"/>
    </source>
</evidence>
<proteinExistence type="inferred from homology"/>
<dbReference type="AlphaFoldDB" id="A0A4Q9JT03"/>
<dbReference type="OrthoDB" id="9806724at2"/>
<comment type="cofactor">
    <cofactor evidence="1">
        <name>FAD</name>
        <dbReference type="ChEBI" id="CHEBI:57692"/>
    </cofactor>
</comment>
<dbReference type="NCBIfam" id="TIGR01813">
    <property type="entry name" value="flavo_cyto_c"/>
    <property type="match status" value="1"/>
</dbReference>
<protein>
    <submittedName>
        <fullName evidence="7">Flavocytochrome c</fullName>
    </submittedName>
</protein>
<evidence type="ECO:0000313" key="8">
    <source>
        <dbReference type="Proteomes" id="UP000292583"/>
    </source>
</evidence>
<organism evidence="7 8">
    <name type="scientific">Campylobacter novaezeelandiae</name>
    <dbReference type="NCBI Taxonomy" id="2267891"/>
    <lineage>
        <taxon>Bacteria</taxon>
        <taxon>Pseudomonadati</taxon>
        <taxon>Campylobacterota</taxon>
        <taxon>Epsilonproteobacteria</taxon>
        <taxon>Campylobacterales</taxon>
        <taxon>Campylobacteraceae</taxon>
        <taxon>Campylobacter</taxon>
    </lineage>
</organism>
<name>A0A4Q9JT03_9BACT</name>
<keyword evidence="5" id="KW-0732">Signal</keyword>
<evidence type="ECO:0000256" key="4">
    <source>
        <dbReference type="ARBA" id="ARBA00023002"/>
    </source>
</evidence>
<dbReference type="InterPro" id="IPR027477">
    <property type="entry name" value="Succ_DH/fumarate_Rdtase_cat_sf"/>
</dbReference>
<dbReference type="Proteomes" id="UP000292583">
    <property type="component" value="Unassembled WGS sequence"/>
</dbReference>
<dbReference type="EMBL" id="QPGR01000027">
    <property type="protein sequence ID" value="TBR78448.1"/>
    <property type="molecule type" value="Genomic_DNA"/>
</dbReference>
<keyword evidence="3 5" id="KW-0274">FAD</keyword>
<reference evidence="7 8" key="1">
    <citation type="submission" date="2018-07" db="EMBL/GenBank/DDBJ databases">
        <title>Campylobacter zealandensis sp. nov., isolated from birds and water in New Zealand.</title>
        <authorList>
            <person name="Wilkinson D.A."/>
            <person name="Biggs P.J."/>
            <person name="French N.P."/>
            <person name="Midwinter A.C."/>
        </authorList>
    </citation>
    <scope>NUCLEOTIDE SEQUENCE [LARGE SCALE GENOMIC DNA]</scope>
    <source>
        <strain evidence="7 8">B423b</strain>
    </source>
</reference>
<comment type="caution">
    <text evidence="7">The sequence shown here is derived from an EMBL/GenBank/DDBJ whole genome shotgun (WGS) entry which is preliminary data.</text>
</comment>
<feature type="domain" description="FAD-dependent oxidoreductase 2 FAD-binding" evidence="6">
    <location>
        <begin position="41"/>
        <end position="479"/>
    </location>
</feature>
<dbReference type="PANTHER" id="PTHR43400:SF7">
    <property type="entry name" value="FAD-DEPENDENT OXIDOREDUCTASE 2 FAD BINDING DOMAIN-CONTAINING PROTEIN"/>
    <property type="match status" value="1"/>
</dbReference>
<evidence type="ECO:0000256" key="5">
    <source>
        <dbReference type="RuleBase" id="RU366062"/>
    </source>
</evidence>
<dbReference type="GO" id="GO:0016491">
    <property type="term" value="F:oxidoreductase activity"/>
    <property type="evidence" value="ECO:0007669"/>
    <property type="project" value="UniProtKB-KW"/>
</dbReference>
<keyword evidence="8" id="KW-1185">Reference proteome</keyword>
<comment type="similarity">
    <text evidence="5">Belongs to the FAD-dependent oxidoreductase 2 family. FRD/SDH subfamily.</text>
</comment>
<sequence length="499" mass="55786">MKKISRRKFISFAAISALGFPLSINASQDKKNNEKFDEYYDVIVVGSGISAHICATYLAKNKINVLMIEKMDRIGGNSALSQQDFAVMGSDLQKKENIQDSVELFLKDLNKAGEGYNHKEQSLRLIKYSNEAYEFAKSCGIKYSDKLKFLGGHSVPRTIQTIGGGGKAIQTIHNTFLKEGGKFKKETKCDEIIKNDKGEVVGIEVRENYRFDRNLKNDDRENKTGIKKRYCARMAVVFATGGFSRDVEYRSIENPRLKRAYTPSNLGQTAGALKTMAKAGANPVQVSLSRFSFGIPTEDLIYGIIVDKNAQRFMNEDGDRQVLSNKILAHMDNLETDIYPIVIFDSNGFSNSHDPRRMQSFISSGKMFRFENLEELSNFFDLDLNELKKTINEYEQGLSNQKDKFEKDLSKSKNSGINKAPFYAMKAMPSLSYTPGGIFIDTNMKVLSIENNQPIKNLYAIGEATGGVHGASRLTSCSIPDCMTSGLLCAKNIISEKLI</sequence>
<dbReference type="InterPro" id="IPR003953">
    <property type="entry name" value="FAD-dep_OxRdtase_2_FAD-bd"/>
</dbReference>
<gene>
    <name evidence="7" type="ORF">DU473_08110</name>
</gene>
<dbReference type="InterPro" id="IPR050315">
    <property type="entry name" value="FAD-oxidoreductase_2"/>
</dbReference>
<keyword evidence="2 5" id="KW-0285">Flavoprotein</keyword>
<evidence type="ECO:0000259" key="6">
    <source>
        <dbReference type="Pfam" id="PF00890"/>
    </source>
</evidence>
<dbReference type="GO" id="GO:0010181">
    <property type="term" value="F:FMN binding"/>
    <property type="evidence" value="ECO:0007669"/>
    <property type="project" value="InterPro"/>
</dbReference>
<feature type="signal peptide" evidence="5">
    <location>
        <begin position="1"/>
        <end position="26"/>
    </location>
</feature>
<accession>A0A4Q9JT03</accession>
<dbReference type="PANTHER" id="PTHR43400">
    <property type="entry name" value="FUMARATE REDUCTASE"/>
    <property type="match status" value="1"/>
</dbReference>
<dbReference type="Pfam" id="PF00890">
    <property type="entry name" value="FAD_binding_2"/>
    <property type="match status" value="1"/>
</dbReference>
<dbReference type="Gene3D" id="3.90.700.10">
    <property type="entry name" value="Succinate dehydrogenase/fumarate reductase flavoprotein, catalytic domain"/>
    <property type="match status" value="1"/>
</dbReference>
<dbReference type="RefSeq" id="WP_131186964.1">
    <property type="nucleotide sequence ID" value="NZ_QPGR01000027.1"/>
</dbReference>
<dbReference type="InterPro" id="IPR010960">
    <property type="entry name" value="Flavocytochrome_c"/>
</dbReference>
<keyword evidence="4 5" id="KW-0560">Oxidoreductase</keyword>
<dbReference type="Gene3D" id="3.50.50.60">
    <property type="entry name" value="FAD/NAD(P)-binding domain"/>
    <property type="match status" value="1"/>
</dbReference>
<evidence type="ECO:0000256" key="3">
    <source>
        <dbReference type="ARBA" id="ARBA00022827"/>
    </source>
</evidence>
<feature type="chain" id="PRO_5022249921" evidence="5">
    <location>
        <begin position="27"/>
        <end position="499"/>
    </location>
</feature>
<evidence type="ECO:0000313" key="7">
    <source>
        <dbReference type="EMBL" id="TBR78448.1"/>
    </source>
</evidence>
<dbReference type="SUPFAM" id="SSF56425">
    <property type="entry name" value="Succinate dehydrogenase/fumarate reductase flavoprotein, catalytic domain"/>
    <property type="match status" value="1"/>
</dbReference>
<dbReference type="SUPFAM" id="SSF51905">
    <property type="entry name" value="FAD/NAD(P)-binding domain"/>
    <property type="match status" value="1"/>
</dbReference>
<evidence type="ECO:0000256" key="1">
    <source>
        <dbReference type="ARBA" id="ARBA00001974"/>
    </source>
</evidence>